<dbReference type="GO" id="GO:0000278">
    <property type="term" value="P:mitotic cell cycle"/>
    <property type="evidence" value="ECO:0007669"/>
    <property type="project" value="TreeGrafter"/>
</dbReference>
<dbReference type="GO" id="GO:0005737">
    <property type="term" value="C:cytoplasm"/>
    <property type="evidence" value="ECO:0007669"/>
    <property type="project" value="TreeGrafter"/>
</dbReference>
<evidence type="ECO:0000313" key="11">
    <source>
        <dbReference type="Proteomes" id="UP001177023"/>
    </source>
</evidence>
<accession>A0AA36FZ72</accession>
<dbReference type="Gene3D" id="1.10.510.10">
    <property type="entry name" value="Transferase(Phosphotransferase) domain 1"/>
    <property type="match status" value="1"/>
</dbReference>
<dbReference type="PANTHER" id="PTHR24419">
    <property type="entry name" value="INTERLEUKIN-1 RECEPTOR-ASSOCIATED KINASE"/>
    <property type="match status" value="1"/>
</dbReference>
<reference evidence="10" key="1">
    <citation type="submission" date="2023-06" db="EMBL/GenBank/DDBJ databases">
        <authorList>
            <person name="Delattre M."/>
        </authorList>
    </citation>
    <scope>NUCLEOTIDE SEQUENCE</scope>
    <source>
        <strain evidence="10">AF72</strain>
    </source>
</reference>
<keyword evidence="5" id="KW-0418">Kinase</keyword>
<dbReference type="PANTHER" id="PTHR24419:SF18">
    <property type="entry name" value="SERINE_THREONINE-PROTEIN KINASE HASPIN"/>
    <property type="match status" value="1"/>
</dbReference>
<organism evidence="10 11">
    <name type="scientific">Mesorhabditis spiculigera</name>
    <dbReference type="NCBI Taxonomy" id="96644"/>
    <lineage>
        <taxon>Eukaryota</taxon>
        <taxon>Metazoa</taxon>
        <taxon>Ecdysozoa</taxon>
        <taxon>Nematoda</taxon>
        <taxon>Chromadorea</taxon>
        <taxon>Rhabditida</taxon>
        <taxon>Rhabditina</taxon>
        <taxon>Rhabditomorpha</taxon>
        <taxon>Rhabditoidea</taxon>
        <taxon>Rhabditidae</taxon>
        <taxon>Mesorhabditinae</taxon>
        <taxon>Mesorhabditis</taxon>
    </lineage>
</organism>
<dbReference type="Pfam" id="PF12330">
    <property type="entry name" value="Haspin_kinase"/>
    <property type="match status" value="1"/>
</dbReference>
<dbReference type="GO" id="GO:0005524">
    <property type="term" value="F:ATP binding"/>
    <property type="evidence" value="ECO:0007669"/>
    <property type="project" value="UniProtKB-KW"/>
</dbReference>
<dbReference type="GO" id="GO:0035556">
    <property type="term" value="P:intracellular signal transduction"/>
    <property type="evidence" value="ECO:0007669"/>
    <property type="project" value="TreeGrafter"/>
</dbReference>
<evidence type="ECO:0000259" key="9">
    <source>
        <dbReference type="SMART" id="SM01331"/>
    </source>
</evidence>
<dbReference type="InterPro" id="IPR024604">
    <property type="entry name" value="GSG2_C"/>
</dbReference>
<comment type="catalytic activity">
    <reaction evidence="8">
        <text>L-seryl-[protein] + ATP = O-phospho-L-seryl-[protein] + ADP + H(+)</text>
        <dbReference type="Rhea" id="RHEA:17989"/>
        <dbReference type="Rhea" id="RHEA-COMP:9863"/>
        <dbReference type="Rhea" id="RHEA-COMP:11604"/>
        <dbReference type="ChEBI" id="CHEBI:15378"/>
        <dbReference type="ChEBI" id="CHEBI:29999"/>
        <dbReference type="ChEBI" id="CHEBI:30616"/>
        <dbReference type="ChEBI" id="CHEBI:83421"/>
        <dbReference type="ChEBI" id="CHEBI:456216"/>
        <dbReference type="EC" id="2.7.11.1"/>
    </reaction>
</comment>
<comment type="caution">
    <text evidence="10">The sequence shown here is derived from an EMBL/GenBank/DDBJ whole genome shotgun (WGS) entry which is preliminary data.</text>
</comment>
<evidence type="ECO:0000256" key="2">
    <source>
        <dbReference type="ARBA" id="ARBA00022527"/>
    </source>
</evidence>
<dbReference type="SMART" id="SM01331">
    <property type="entry name" value="DUF3635"/>
    <property type="match status" value="1"/>
</dbReference>
<protein>
    <recommendedName>
        <fullName evidence="1">non-specific serine/threonine protein kinase</fullName>
        <ecNumber evidence="1">2.7.11.1</ecNumber>
    </recommendedName>
</protein>
<dbReference type="SUPFAM" id="SSF56112">
    <property type="entry name" value="Protein kinase-like (PK-like)"/>
    <property type="match status" value="1"/>
</dbReference>
<feature type="domain" description="Serine/threonine-protein kinase haspin C-terminal" evidence="9">
    <location>
        <begin position="187"/>
        <end position="274"/>
    </location>
</feature>
<keyword evidence="11" id="KW-1185">Reference proteome</keyword>
<sequence length="289" mass="32791">MRSRGISACFIIQLTTTSGESEKAATPPLRALTRAISAVFLNAADKFNVTAASVDESEGLQRIAPAQSCSQSFGSDIARRNSSTKCFIHLARVICGSSQDIRKNFVHHLPNRDGQAAEQALRFEHRDLHIGNVLVFKKPRPRDHVATVNGEEFCFHDAGVSVRIIDFTLARFGRRCQTHYHKLKEDDALFEGDDSEPHHQIYRDMKEFTGGNWRAYYPVTNRIWRGVPCRAFVRSKQSNSLHNLPRTLLLLHRMLDELEDCSSAYEFIHTTAFTRTVTYLDSLRDGNPR</sequence>
<keyword evidence="4" id="KW-0547">Nucleotide-binding</keyword>
<evidence type="ECO:0000256" key="5">
    <source>
        <dbReference type="ARBA" id="ARBA00022777"/>
    </source>
</evidence>
<evidence type="ECO:0000256" key="7">
    <source>
        <dbReference type="ARBA" id="ARBA00047899"/>
    </source>
</evidence>
<evidence type="ECO:0000256" key="3">
    <source>
        <dbReference type="ARBA" id="ARBA00022679"/>
    </source>
</evidence>
<evidence type="ECO:0000256" key="1">
    <source>
        <dbReference type="ARBA" id="ARBA00012513"/>
    </source>
</evidence>
<name>A0AA36FZ72_9BILA</name>
<dbReference type="EC" id="2.7.11.1" evidence="1"/>
<dbReference type="Proteomes" id="UP001177023">
    <property type="component" value="Unassembled WGS sequence"/>
</dbReference>
<evidence type="ECO:0000256" key="8">
    <source>
        <dbReference type="ARBA" id="ARBA00048679"/>
    </source>
</evidence>
<proteinExistence type="predicted"/>
<keyword evidence="2" id="KW-0723">Serine/threonine-protein kinase</keyword>
<evidence type="ECO:0000256" key="6">
    <source>
        <dbReference type="ARBA" id="ARBA00022840"/>
    </source>
</evidence>
<keyword evidence="6" id="KW-0067">ATP-binding</keyword>
<feature type="non-terminal residue" evidence="10">
    <location>
        <position position="289"/>
    </location>
</feature>
<dbReference type="GO" id="GO:0005634">
    <property type="term" value="C:nucleus"/>
    <property type="evidence" value="ECO:0007669"/>
    <property type="project" value="TreeGrafter"/>
</dbReference>
<dbReference type="AlphaFoldDB" id="A0AA36FZ72"/>
<dbReference type="EMBL" id="CATQJA010002622">
    <property type="protein sequence ID" value="CAJ0573706.1"/>
    <property type="molecule type" value="Genomic_DNA"/>
</dbReference>
<evidence type="ECO:0000256" key="4">
    <source>
        <dbReference type="ARBA" id="ARBA00022741"/>
    </source>
</evidence>
<gene>
    <name evidence="10" type="ORF">MSPICULIGERA_LOCUS12057</name>
</gene>
<dbReference type="InterPro" id="IPR011009">
    <property type="entry name" value="Kinase-like_dom_sf"/>
</dbReference>
<comment type="catalytic activity">
    <reaction evidence="7">
        <text>L-threonyl-[protein] + ATP = O-phospho-L-threonyl-[protein] + ADP + H(+)</text>
        <dbReference type="Rhea" id="RHEA:46608"/>
        <dbReference type="Rhea" id="RHEA-COMP:11060"/>
        <dbReference type="Rhea" id="RHEA-COMP:11605"/>
        <dbReference type="ChEBI" id="CHEBI:15378"/>
        <dbReference type="ChEBI" id="CHEBI:30013"/>
        <dbReference type="ChEBI" id="CHEBI:30616"/>
        <dbReference type="ChEBI" id="CHEBI:61977"/>
        <dbReference type="ChEBI" id="CHEBI:456216"/>
        <dbReference type="EC" id="2.7.11.1"/>
    </reaction>
</comment>
<keyword evidence="3" id="KW-0808">Transferase</keyword>
<dbReference type="GO" id="GO:0072354">
    <property type="term" value="F:histone H3T3 kinase activity"/>
    <property type="evidence" value="ECO:0007669"/>
    <property type="project" value="TreeGrafter"/>
</dbReference>
<evidence type="ECO:0000313" key="10">
    <source>
        <dbReference type="EMBL" id="CAJ0573706.1"/>
    </source>
</evidence>